<dbReference type="EMBL" id="BSRZ01000011">
    <property type="protein sequence ID" value="GLW65869.1"/>
    <property type="molecule type" value="Genomic_DNA"/>
</dbReference>
<dbReference type="Proteomes" id="UP001165124">
    <property type="component" value="Unassembled WGS sequence"/>
</dbReference>
<feature type="region of interest" description="Disordered" evidence="1">
    <location>
        <begin position="34"/>
        <end position="54"/>
    </location>
</feature>
<feature type="region of interest" description="Disordered" evidence="1">
    <location>
        <begin position="173"/>
        <end position="211"/>
    </location>
</feature>
<reference evidence="2" key="1">
    <citation type="submission" date="2023-02" db="EMBL/GenBank/DDBJ databases">
        <title>Actinomadura rubrobrunea NBRC 14622.</title>
        <authorList>
            <person name="Ichikawa N."/>
            <person name="Sato H."/>
            <person name="Tonouchi N."/>
        </authorList>
    </citation>
    <scope>NUCLEOTIDE SEQUENCE</scope>
    <source>
        <strain evidence="2">NBRC 14622</strain>
    </source>
</reference>
<sequence length="211" mass="20958">MPTRTSGRRPSPSVPGRARAAACAAVAVLAAAGCSDSDESPPDARAPSAAAVPTTSAADGTRIAACADGNCEILVTGPVEIDVGGHGGLRKLSVVKVAPTGLSFTATADGGGGGTGTLEPGCTLRFYENGQSSACVAGGSPPPLERQKGVLAMRVTAAGRDGVVLRLASGGIGPPPASLAPRITPPRIEPPRIEPPRIEPPRIEIPTPDPP</sequence>
<evidence type="ECO:0000256" key="1">
    <source>
        <dbReference type="SAM" id="MobiDB-lite"/>
    </source>
</evidence>
<protein>
    <submittedName>
        <fullName evidence="2">Uncharacterized protein</fullName>
    </submittedName>
</protein>
<feature type="compositionally biased region" description="Pro residues" evidence="1">
    <location>
        <begin position="173"/>
        <end position="188"/>
    </location>
</feature>
<dbReference type="RefSeq" id="WP_067914891.1">
    <property type="nucleotide sequence ID" value="NZ_BSRZ01000011.1"/>
</dbReference>
<accession>A0A9W6UW72</accession>
<evidence type="ECO:0000313" key="2">
    <source>
        <dbReference type="EMBL" id="GLW65869.1"/>
    </source>
</evidence>
<feature type="compositionally biased region" description="Basic and acidic residues" evidence="1">
    <location>
        <begin position="189"/>
        <end position="202"/>
    </location>
</feature>
<keyword evidence="3" id="KW-1185">Reference proteome</keyword>
<comment type="caution">
    <text evidence="2">The sequence shown here is derived from an EMBL/GenBank/DDBJ whole genome shotgun (WGS) entry which is preliminary data.</text>
</comment>
<evidence type="ECO:0000313" key="3">
    <source>
        <dbReference type="Proteomes" id="UP001165124"/>
    </source>
</evidence>
<proteinExistence type="predicted"/>
<name>A0A9W6UW72_9ACTN</name>
<organism evidence="2 3">
    <name type="scientific">Actinomadura rubrobrunea</name>
    <dbReference type="NCBI Taxonomy" id="115335"/>
    <lineage>
        <taxon>Bacteria</taxon>
        <taxon>Bacillati</taxon>
        <taxon>Actinomycetota</taxon>
        <taxon>Actinomycetes</taxon>
        <taxon>Streptosporangiales</taxon>
        <taxon>Thermomonosporaceae</taxon>
        <taxon>Actinomadura</taxon>
    </lineage>
</organism>
<gene>
    <name evidence="2" type="ORF">Arub01_41130</name>
</gene>
<feature type="compositionally biased region" description="Low complexity" evidence="1">
    <location>
        <begin position="43"/>
        <end position="54"/>
    </location>
</feature>
<dbReference type="PROSITE" id="PS51257">
    <property type="entry name" value="PROKAR_LIPOPROTEIN"/>
    <property type="match status" value="1"/>
</dbReference>
<dbReference type="AlphaFoldDB" id="A0A9W6UW72"/>